<dbReference type="PANTHER" id="PTHR13217">
    <property type="entry name" value="PLECKSTRIN HOMOLOGY DOMAIN-CONTAINING FAMILY G MEMBER 7"/>
    <property type="match status" value="1"/>
</dbReference>
<dbReference type="GO" id="GO:0005085">
    <property type="term" value="F:guanyl-nucleotide exchange factor activity"/>
    <property type="evidence" value="ECO:0007669"/>
    <property type="project" value="InterPro"/>
</dbReference>
<dbReference type="GO" id="GO:0005886">
    <property type="term" value="C:plasma membrane"/>
    <property type="evidence" value="ECO:0007669"/>
    <property type="project" value="TreeGrafter"/>
</dbReference>
<dbReference type="CDD" id="cd13244">
    <property type="entry name" value="PH_PLEKHG5_G6"/>
    <property type="match status" value="1"/>
</dbReference>
<proteinExistence type="evidence at transcript level"/>
<feature type="non-terminal residue" evidence="4">
    <location>
        <position position="1"/>
    </location>
</feature>
<dbReference type="InterPro" id="IPR001849">
    <property type="entry name" value="PH_domain"/>
</dbReference>
<dbReference type="Pfam" id="PF00621">
    <property type="entry name" value="RhoGEF"/>
    <property type="match status" value="1"/>
</dbReference>
<sequence length="585" mass="67341">VNLPSLSSLQIKKAMFSFSWSPPVEGGMETESGSSLTLDPGPYGLVAARIQMFDGPRQGGTGGKIGHRNRKQAGDSGTLTNGGESRSRSRFPNLFQSTPTTKDEECINKLYEKLTSYSLFGLPRLPDSERERWEVREGEETRVQLERSWRDIVYEHENLTKKQRNQQEALWEFLHTELTYLKKLKIVTDLFISGLLNLQHSNMLHEVEAHRIFGNLDEIIRVHRMFWKEVLLPFLEASRKSGKLLDPVQLCQGLSTFPDRFRPYVTYCTSEEECLEYTQITQRDNKLFHMYIKWAETHKQSNKMRLNDMLVKPHQRLTKYPLLLKAILKHTQQPSVRDTLTQTIAVVERFIGDINTWMRRREERKELLLLSARIQAYDVVESGNEEVERMVKEFSVLELTESMSGLRADNVRQLLLEGSLKMREGKESKIEVHCFLLTDMLLVTKPVKKAERAKVIRQPLLLDNIVCRELKDPASFVVLYLNELRCIVAALTFQTGSSMSRREWTESIISAQESFHKLKSQETWMIRDNGDLSCQENVSPLPQQSERLLEQSSAELPQVLVTDTEARDTDSEQDSGSDGDLPEGT</sequence>
<dbReference type="Gene3D" id="1.20.900.10">
    <property type="entry name" value="Dbl homology (DH) domain"/>
    <property type="match status" value="1"/>
</dbReference>
<dbReference type="GO" id="GO:0030139">
    <property type="term" value="C:endocytic vesicle"/>
    <property type="evidence" value="ECO:0007669"/>
    <property type="project" value="TreeGrafter"/>
</dbReference>
<feature type="compositionally biased region" description="Polar residues" evidence="1">
    <location>
        <begin position="75"/>
        <end position="84"/>
    </location>
</feature>
<feature type="compositionally biased region" description="Acidic residues" evidence="1">
    <location>
        <begin position="571"/>
        <end position="585"/>
    </location>
</feature>
<organism evidence="4">
    <name type="scientific">Callorhinchus milii</name>
    <name type="common">Ghost shark</name>
    <dbReference type="NCBI Taxonomy" id="7868"/>
    <lineage>
        <taxon>Eukaryota</taxon>
        <taxon>Metazoa</taxon>
        <taxon>Chordata</taxon>
        <taxon>Craniata</taxon>
        <taxon>Vertebrata</taxon>
        <taxon>Chondrichthyes</taxon>
        <taxon>Holocephali</taxon>
        <taxon>Chimaeriformes</taxon>
        <taxon>Callorhinchidae</taxon>
        <taxon>Callorhinchus</taxon>
    </lineage>
</organism>
<evidence type="ECO:0000313" key="4">
    <source>
        <dbReference type="EMBL" id="AFP00855.1"/>
    </source>
</evidence>
<dbReference type="InterPro" id="IPR040181">
    <property type="entry name" value="PKHG5/7"/>
</dbReference>
<dbReference type="PROSITE" id="PS50010">
    <property type="entry name" value="DH_2"/>
    <property type="match status" value="1"/>
</dbReference>
<protein>
    <submittedName>
        <fullName evidence="4">PH domain-containing family G member 5-like protein</fullName>
    </submittedName>
</protein>
<dbReference type="EMBL" id="JW868337">
    <property type="protein sequence ID" value="AFP00855.1"/>
    <property type="molecule type" value="mRNA"/>
</dbReference>
<evidence type="ECO:0000259" key="2">
    <source>
        <dbReference type="PROSITE" id="PS50003"/>
    </source>
</evidence>
<dbReference type="PANTHER" id="PTHR13217:SF10">
    <property type="entry name" value="PLECKSTRIN HOMOLOGY DOMAIN-CONTAINING FAMILY G MEMBER 6 ISOFORM X1"/>
    <property type="match status" value="1"/>
</dbReference>
<feature type="domain" description="DH" evidence="3">
    <location>
        <begin position="165"/>
        <end position="357"/>
    </location>
</feature>
<feature type="region of interest" description="Disordered" evidence="1">
    <location>
        <begin position="559"/>
        <end position="585"/>
    </location>
</feature>
<dbReference type="Gene3D" id="2.30.29.30">
    <property type="entry name" value="Pleckstrin-homology domain (PH domain)/Phosphotyrosine-binding domain (PTB)"/>
    <property type="match status" value="1"/>
</dbReference>
<evidence type="ECO:0000256" key="1">
    <source>
        <dbReference type="SAM" id="MobiDB-lite"/>
    </source>
</evidence>
<dbReference type="GO" id="GO:0007266">
    <property type="term" value="P:Rho protein signal transduction"/>
    <property type="evidence" value="ECO:0007669"/>
    <property type="project" value="TreeGrafter"/>
</dbReference>
<accession>V9KQB1</accession>
<dbReference type="SUPFAM" id="SSF48065">
    <property type="entry name" value="DBL homology domain (DH-domain)"/>
    <property type="match status" value="1"/>
</dbReference>
<dbReference type="InterPro" id="IPR000219">
    <property type="entry name" value="DH_dom"/>
</dbReference>
<dbReference type="InterPro" id="IPR011993">
    <property type="entry name" value="PH-like_dom_sf"/>
</dbReference>
<dbReference type="AlphaFoldDB" id="V9KQB1"/>
<dbReference type="InterPro" id="IPR035899">
    <property type="entry name" value="DBL_dom_sf"/>
</dbReference>
<dbReference type="GO" id="GO:0043542">
    <property type="term" value="P:endothelial cell migration"/>
    <property type="evidence" value="ECO:0007669"/>
    <property type="project" value="TreeGrafter"/>
</dbReference>
<name>V9KQB1_CALMI</name>
<dbReference type="PROSITE" id="PS50003">
    <property type="entry name" value="PH_DOMAIN"/>
    <property type="match status" value="1"/>
</dbReference>
<feature type="non-terminal residue" evidence="4">
    <location>
        <position position="585"/>
    </location>
</feature>
<feature type="region of interest" description="Disordered" evidence="1">
    <location>
        <begin position="56"/>
        <end position="99"/>
    </location>
</feature>
<reference evidence="4" key="1">
    <citation type="journal article" date="2014" name="Nature">
        <title>Elephant shark genome provides unique insights into gnathostome evolution.</title>
        <authorList>
            <consortium name="International Elephant Shark Genome Sequencing Consortium"/>
            <person name="Venkatesh B."/>
            <person name="Lee A.P."/>
            <person name="Ravi V."/>
            <person name="Maurya A.K."/>
            <person name="Lian M.M."/>
            <person name="Swann J.B."/>
            <person name="Ohta Y."/>
            <person name="Flajnik M.F."/>
            <person name="Sutoh Y."/>
            <person name="Kasahara M."/>
            <person name="Hoon S."/>
            <person name="Gangu V."/>
            <person name="Roy S.W."/>
            <person name="Irimia M."/>
            <person name="Korzh V."/>
            <person name="Kondrychyn I."/>
            <person name="Lim Z.W."/>
            <person name="Tay B.H."/>
            <person name="Tohari S."/>
            <person name="Kong K.W."/>
            <person name="Ho S."/>
            <person name="Lorente-Galdos B."/>
            <person name="Quilez J."/>
            <person name="Marques-Bonet T."/>
            <person name="Raney B.J."/>
            <person name="Ingham P.W."/>
            <person name="Tay A."/>
            <person name="Hillier L.W."/>
            <person name="Minx P."/>
            <person name="Boehm T."/>
            <person name="Wilson R.K."/>
            <person name="Brenner S."/>
            <person name="Warren W.C."/>
        </authorList>
    </citation>
    <scope>NUCLEOTIDE SEQUENCE</scope>
    <source>
        <tissue evidence="4">Intestine</tissue>
    </source>
</reference>
<dbReference type="SMART" id="SM00233">
    <property type="entry name" value="PH"/>
    <property type="match status" value="1"/>
</dbReference>
<dbReference type="SUPFAM" id="SSF50729">
    <property type="entry name" value="PH domain-like"/>
    <property type="match status" value="1"/>
</dbReference>
<feature type="domain" description="PH" evidence="2">
    <location>
        <begin position="413"/>
        <end position="513"/>
    </location>
</feature>
<dbReference type="SMART" id="SM00325">
    <property type="entry name" value="RhoGEF"/>
    <property type="match status" value="1"/>
</dbReference>
<dbReference type="CDD" id="cd00160">
    <property type="entry name" value="RhoGEF"/>
    <property type="match status" value="1"/>
</dbReference>
<dbReference type="GO" id="GO:0030424">
    <property type="term" value="C:axon"/>
    <property type="evidence" value="ECO:0007669"/>
    <property type="project" value="TreeGrafter"/>
</dbReference>
<evidence type="ECO:0000259" key="3">
    <source>
        <dbReference type="PROSITE" id="PS50010"/>
    </source>
</evidence>